<organism evidence="9 10">
    <name type="scientific">Coemansia reversa (strain ATCC 12441 / NRRL 1564)</name>
    <dbReference type="NCBI Taxonomy" id="763665"/>
    <lineage>
        <taxon>Eukaryota</taxon>
        <taxon>Fungi</taxon>
        <taxon>Fungi incertae sedis</taxon>
        <taxon>Zoopagomycota</taxon>
        <taxon>Kickxellomycotina</taxon>
        <taxon>Kickxellomycetes</taxon>
        <taxon>Kickxellales</taxon>
        <taxon>Kickxellaceae</taxon>
        <taxon>Coemansia</taxon>
    </lineage>
</organism>
<evidence type="ECO:0000259" key="7">
    <source>
        <dbReference type="Pfam" id="PF01061"/>
    </source>
</evidence>
<keyword evidence="4 6" id="KW-1133">Transmembrane helix</keyword>
<dbReference type="EMBL" id="KZ303494">
    <property type="protein sequence ID" value="PIA17579.1"/>
    <property type="molecule type" value="Genomic_DNA"/>
</dbReference>
<dbReference type="Gene3D" id="3.40.50.300">
    <property type="entry name" value="P-loop containing nucleotide triphosphate hydrolases"/>
    <property type="match status" value="1"/>
</dbReference>
<comment type="subcellular location">
    <subcellularLocation>
        <location evidence="1">Membrane</location>
        <topology evidence="1">Multi-pass membrane protein</topology>
    </subcellularLocation>
</comment>
<proteinExistence type="predicted"/>
<feature type="transmembrane region" description="Helical" evidence="6">
    <location>
        <begin position="365"/>
        <end position="386"/>
    </location>
</feature>
<sequence>MRGVSGGERKRVSIGAELVTDPSILMLDEPSSGLDSSSAEMVVTLTKEISRKRNLCTLMTIHQPSTEMVAQFDKLILLAQGKLVYMGPATQAVPYFENIGYPSTNSNPGNFFIDLMTIDFASTEAMQKSEQRVQGLADLFVKFRDGGAKLLPNSDKEISGASGALTVSGSTASTNSSKVVSDITEEQANLVLTEPPSMNSWLSEMLVLLKRDWKITMRNGAFVWGLAVQCLILMLFIGFVFFQLKKDQASVQNRIGTLFFLVLVQAFPVVIPVMVIIMTGRSVLFRERSSGTYRMTTYFFARIFSFVPVIFVPYTIMHTGIYFIAHLQYHAGKYFITMAVNFAMLFCSIGYAFMMAMLVDRIDIATTIAPVSISFFIIFSGNLANADAITPVLRWIKYVCIIFYAYSGLMQNEFNGLEFTCH</sequence>
<evidence type="ECO:0000256" key="1">
    <source>
        <dbReference type="ARBA" id="ARBA00004141"/>
    </source>
</evidence>
<dbReference type="Pfam" id="PF01061">
    <property type="entry name" value="ABC2_membrane"/>
    <property type="match status" value="1"/>
</dbReference>
<dbReference type="GO" id="GO:0016020">
    <property type="term" value="C:membrane"/>
    <property type="evidence" value="ECO:0007669"/>
    <property type="project" value="UniProtKB-SubCell"/>
</dbReference>
<evidence type="ECO:0000256" key="4">
    <source>
        <dbReference type="ARBA" id="ARBA00022989"/>
    </source>
</evidence>
<dbReference type="Pfam" id="PF19055">
    <property type="entry name" value="ABC2_membrane_7"/>
    <property type="match status" value="1"/>
</dbReference>
<dbReference type="STRING" id="763665.A0A2G5BEZ3"/>
<evidence type="ECO:0000313" key="10">
    <source>
        <dbReference type="Proteomes" id="UP000242474"/>
    </source>
</evidence>
<evidence type="ECO:0000313" key="9">
    <source>
        <dbReference type="EMBL" id="PIA17579.1"/>
    </source>
</evidence>
<dbReference type="GO" id="GO:0140359">
    <property type="term" value="F:ABC-type transporter activity"/>
    <property type="evidence" value="ECO:0007669"/>
    <property type="project" value="InterPro"/>
</dbReference>
<name>A0A2G5BEZ3_COERN</name>
<protein>
    <submittedName>
        <fullName evidence="9">Uncharacterized protein</fullName>
    </submittedName>
</protein>
<dbReference type="InterPro" id="IPR050352">
    <property type="entry name" value="ABCG_transporters"/>
</dbReference>
<keyword evidence="10" id="KW-1185">Reference proteome</keyword>
<keyword evidence="5 6" id="KW-0472">Membrane</keyword>
<evidence type="ECO:0000259" key="8">
    <source>
        <dbReference type="Pfam" id="PF19055"/>
    </source>
</evidence>
<dbReference type="SUPFAM" id="SSF52540">
    <property type="entry name" value="P-loop containing nucleoside triphosphate hydrolases"/>
    <property type="match status" value="1"/>
</dbReference>
<feature type="transmembrane region" description="Helical" evidence="6">
    <location>
        <begin position="221"/>
        <end position="243"/>
    </location>
</feature>
<feature type="transmembrane region" description="Helical" evidence="6">
    <location>
        <begin position="331"/>
        <end position="353"/>
    </location>
</feature>
<gene>
    <name evidence="9" type="ORF">COEREDRAFT_80547</name>
</gene>
<feature type="transmembrane region" description="Helical" evidence="6">
    <location>
        <begin position="392"/>
        <end position="409"/>
    </location>
</feature>
<dbReference type="PANTHER" id="PTHR48041:SF122">
    <property type="entry name" value="ABC TRANSPORTER DOMAIN-CONTAINING PROTEIN"/>
    <property type="match status" value="1"/>
</dbReference>
<evidence type="ECO:0000256" key="6">
    <source>
        <dbReference type="SAM" id="Phobius"/>
    </source>
</evidence>
<evidence type="ECO:0000256" key="3">
    <source>
        <dbReference type="ARBA" id="ARBA00022692"/>
    </source>
</evidence>
<evidence type="ECO:0000256" key="5">
    <source>
        <dbReference type="ARBA" id="ARBA00023136"/>
    </source>
</evidence>
<feature type="transmembrane region" description="Helical" evidence="6">
    <location>
        <begin position="299"/>
        <end position="325"/>
    </location>
</feature>
<reference evidence="9 10" key="1">
    <citation type="journal article" date="2015" name="Genome Biol. Evol.">
        <title>Phylogenomic analyses indicate that early fungi evolved digesting cell walls of algal ancestors of land plants.</title>
        <authorList>
            <person name="Chang Y."/>
            <person name="Wang S."/>
            <person name="Sekimoto S."/>
            <person name="Aerts A.L."/>
            <person name="Choi C."/>
            <person name="Clum A."/>
            <person name="LaButti K.M."/>
            <person name="Lindquist E.A."/>
            <person name="Yee Ngan C."/>
            <person name="Ohm R.A."/>
            <person name="Salamov A.A."/>
            <person name="Grigoriev I.V."/>
            <person name="Spatafora J.W."/>
            <person name="Berbee M.L."/>
        </authorList>
    </citation>
    <scope>NUCLEOTIDE SEQUENCE [LARGE SCALE GENOMIC DNA]</scope>
    <source>
        <strain evidence="9 10">NRRL 1564</strain>
    </source>
</reference>
<dbReference type="OrthoDB" id="66620at2759"/>
<dbReference type="InterPro" id="IPR013525">
    <property type="entry name" value="ABC2_TM"/>
</dbReference>
<dbReference type="PANTHER" id="PTHR48041">
    <property type="entry name" value="ABC TRANSPORTER G FAMILY MEMBER 28"/>
    <property type="match status" value="1"/>
</dbReference>
<evidence type="ECO:0000256" key="2">
    <source>
        <dbReference type="ARBA" id="ARBA00022448"/>
    </source>
</evidence>
<keyword evidence="2" id="KW-0813">Transport</keyword>
<feature type="transmembrane region" description="Helical" evidence="6">
    <location>
        <begin position="255"/>
        <end position="278"/>
    </location>
</feature>
<feature type="domain" description="ABC-2 type transporter transmembrane" evidence="7">
    <location>
        <begin position="205"/>
        <end position="414"/>
    </location>
</feature>
<dbReference type="InterPro" id="IPR027417">
    <property type="entry name" value="P-loop_NTPase"/>
</dbReference>
<feature type="domain" description="ABC transporter family G" evidence="8">
    <location>
        <begin position="62"/>
        <end position="117"/>
    </location>
</feature>
<dbReference type="InterPro" id="IPR043926">
    <property type="entry name" value="ABCG_dom"/>
</dbReference>
<keyword evidence="3 6" id="KW-0812">Transmembrane</keyword>
<dbReference type="Proteomes" id="UP000242474">
    <property type="component" value="Unassembled WGS sequence"/>
</dbReference>
<accession>A0A2G5BEZ3</accession>
<dbReference type="AlphaFoldDB" id="A0A2G5BEZ3"/>